<dbReference type="CDD" id="cd06464">
    <property type="entry name" value="ACD_sHsps-like"/>
    <property type="match status" value="1"/>
</dbReference>
<dbReference type="PROSITE" id="PS01031">
    <property type="entry name" value="SHSP"/>
    <property type="match status" value="1"/>
</dbReference>
<evidence type="ECO:0000256" key="2">
    <source>
        <dbReference type="RuleBase" id="RU003616"/>
    </source>
</evidence>
<sequence length="158" mass="18296">MWMLPQKYLPIHKLIFALFFYKMKSTLNTMSLFNRPQAPEEASWLTQTEDGQLSIDVFRQGRELIIRSTLAGVSPDDLDIAIHGDLLTIRGKRESSHETKEDDWFHRECYWGSFSRTIILPLDVESDRAEASLKHGVLEIRIPIRGGEHSIKIRTVED</sequence>
<feature type="domain" description="SHSP" evidence="3">
    <location>
        <begin position="46"/>
        <end position="158"/>
    </location>
</feature>
<accession>A0A2H0BSL1</accession>
<evidence type="ECO:0000313" key="5">
    <source>
        <dbReference type="Proteomes" id="UP000231581"/>
    </source>
</evidence>
<dbReference type="Pfam" id="PF00011">
    <property type="entry name" value="HSP20"/>
    <property type="match status" value="1"/>
</dbReference>
<dbReference type="AlphaFoldDB" id="A0A2H0BSL1"/>
<dbReference type="InterPro" id="IPR002068">
    <property type="entry name" value="A-crystallin/Hsp20_dom"/>
</dbReference>
<gene>
    <name evidence="4" type="ORF">COX00_02020</name>
</gene>
<proteinExistence type="inferred from homology"/>
<dbReference type="EMBL" id="PCSZ01000040">
    <property type="protein sequence ID" value="PIP60662.1"/>
    <property type="molecule type" value="Genomic_DNA"/>
</dbReference>
<dbReference type="SUPFAM" id="SSF49764">
    <property type="entry name" value="HSP20-like chaperones"/>
    <property type="match status" value="1"/>
</dbReference>
<dbReference type="PANTHER" id="PTHR11527">
    <property type="entry name" value="HEAT-SHOCK PROTEIN 20 FAMILY MEMBER"/>
    <property type="match status" value="1"/>
</dbReference>
<dbReference type="Proteomes" id="UP000231581">
    <property type="component" value="Unassembled WGS sequence"/>
</dbReference>
<organism evidence="4 5">
    <name type="scientific">Candidatus Uhrbacteria bacterium CG22_combo_CG10-13_8_21_14_all_47_17</name>
    <dbReference type="NCBI Taxonomy" id="1975041"/>
    <lineage>
        <taxon>Bacteria</taxon>
        <taxon>Candidatus Uhriibacteriota</taxon>
    </lineage>
</organism>
<comment type="similarity">
    <text evidence="1 2">Belongs to the small heat shock protein (HSP20) family.</text>
</comment>
<evidence type="ECO:0000313" key="4">
    <source>
        <dbReference type="EMBL" id="PIP60662.1"/>
    </source>
</evidence>
<dbReference type="InterPro" id="IPR008978">
    <property type="entry name" value="HSP20-like_chaperone"/>
</dbReference>
<reference evidence="4 5" key="1">
    <citation type="submission" date="2017-09" db="EMBL/GenBank/DDBJ databases">
        <title>Depth-based differentiation of microbial function through sediment-hosted aquifers and enrichment of novel symbionts in the deep terrestrial subsurface.</title>
        <authorList>
            <person name="Probst A.J."/>
            <person name="Ladd B."/>
            <person name="Jarett J.K."/>
            <person name="Geller-Mcgrath D.E."/>
            <person name="Sieber C.M."/>
            <person name="Emerson J.B."/>
            <person name="Anantharaman K."/>
            <person name="Thomas B.C."/>
            <person name="Malmstrom R."/>
            <person name="Stieglmeier M."/>
            <person name="Klingl A."/>
            <person name="Woyke T."/>
            <person name="Ryan C.M."/>
            <person name="Banfield J.F."/>
        </authorList>
    </citation>
    <scope>NUCLEOTIDE SEQUENCE [LARGE SCALE GENOMIC DNA]</scope>
    <source>
        <strain evidence="4">CG22_combo_CG10-13_8_21_14_all_47_17</strain>
    </source>
</reference>
<name>A0A2H0BSL1_9BACT</name>
<dbReference type="Gene3D" id="2.60.40.790">
    <property type="match status" value="1"/>
</dbReference>
<evidence type="ECO:0000256" key="1">
    <source>
        <dbReference type="PROSITE-ProRule" id="PRU00285"/>
    </source>
</evidence>
<comment type="caution">
    <text evidence="4">The sequence shown here is derived from an EMBL/GenBank/DDBJ whole genome shotgun (WGS) entry which is preliminary data.</text>
</comment>
<protein>
    <recommendedName>
        <fullName evidence="3">SHSP domain-containing protein</fullName>
    </recommendedName>
</protein>
<dbReference type="InterPro" id="IPR031107">
    <property type="entry name" value="Small_HSP"/>
</dbReference>
<evidence type="ECO:0000259" key="3">
    <source>
        <dbReference type="PROSITE" id="PS01031"/>
    </source>
</evidence>